<sequence>MPPIPVIVDLQLDHFCYFSIAQLWISFEDLQRNPDMVVSVRRVSLRLRVILASHCRQPYPHPLDIPLQRSHFVVIVVSQPSMSHLTVHHLFVASIPKIRALLCPNFTASPLRPSGVFCSRARVFVGSPPLAPSNARSPSSLDLQLLRHAALGRYITVDVLLSPLRCSPTSRVEAPFVIPCAIVPSADLVTALLAFGFKSDTLQLVTISHTTSALANVAVN</sequence>
<accession>A0ACB7IGP5</accession>
<organism evidence="1 2">
    <name type="scientific">Pleurotus cornucopiae</name>
    <name type="common">Cornucopia mushroom</name>
    <dbReference type="NCBI Taxonomy" id="5321"/>
    <lineage>
        <taxon>Eukaryota</taxon>
        <taxon>Fungi</taxon>
        <taxon>Dikarya</taxon>
        <taxon>Basidiomycota</taxon>
        <taxon>Agaricomycotina</taxon>
        <taxon>Agaricomycetes</taxon>
        <taxon>Agaricomycetidae</taxon>
        <taxon>Agaricales</taxon>
        <taxon>Pleurotineae</taxon>
        <taxon>Pleurotaceae</taxon>
        <taxon>Pleurotus</taxon>
    </lineage>
</organism>
<protein>
    <submittedName>
        <fullName evidence="1">Uncharacterized protein</fullName>
    </submittedName>
</protein>
<proteinExistence type="predicted"/>
<comment type="caution">
    <text evidence="1">The sequence shown here is derived from an EMBL/GenBank/DDBJ whole genome shotgun (WGS) entry which is preliminary data.</text>
</comment>
<keyword evidence="2" id="KW-1185">Reference proteome</keyword>
<evidence type="ECO:0000313" key="2">
    <source>
        <dbReference type="Proteomes" id="UP000824881"/>
    </source>
</evidence>
<gene>
    <name evidence="1" type="ORF">CCMSSC00406_0010348</name>
</gene>
<dbReference type="EMBL" id="WQMT02000011">
    <property type="protein sequence ID" value="KAG9217523.1"/>
    <property type="molecule type" value="Genomic_DNA"/>
</dbReference>
<dbReference type="Proteomes" id="UP000824881">
    <property type="component" value="Unassembled WGS sequence"/>
</dbReference>
<evidence type="ECO:0000313" key="1">
    <source>
        <dbReference type="EMBL" id="KAG9217523.1"/>
    </source>
</evidence>
<name>A0ACB7IGP5_PLECO</name>
<reference evidence="1 2" key="1">
    <citation type="journal article" date="2021" name="Appl. Environ. Microbiol.">
        <title>Genetic linkage and physical mapping for an oyster mushroom Pleurotus cornucopiae and QTL analysis for the trait cap color.</title>
        <authorList>
            <person name="Zhang Y."/>
            <person name="Gao W."/>
            <person name="Sonnenberg A."/>
            <person name="Chen Q."/>
            <person name="Zhang J."/>
            <person name="Huang C."/>
        </authorList>
    </citation>
    <scope>NUCLEOTIDE SEQUENCE [LARGE SCALE GENOMIC DNA]</scope>
    <source>
        <strain evidence="1">CCMSSC00406</strain>
    </source>
</reference>